<accession>A0A6P2LNF3</accession>
<evidence type="ECO:0008006" key="4">
    <source>
        <dbReference type="Google" id="ProtNLM"/>
    </source>
</evidence>
<feature type="region of interest" description="Disordered" evidence="1">
    <location>
        <begin position="1"/>
        <end position="34"/>
    </location>
</feature>
<keyword evidence="3" id="KW-1185">Reference proteome</keyword>
<feature type="compositionally biased region" description="Basic residues" evidence="1">
    <location>
        <begin position="15"/>
        <end position="27"/>
    </location>
</feature>
<dbReference type="EMBL" id="CABVPN010000014">
    <property type="protein sequence ID" value="VWB68530.1"/>
    <property type="molecule type" value="Genomic_DNA"/>
</dbReference>
<evidence type="ECO:0000256" key="1">
    <source>
        <dbReference type="SAM" id="MobiDB-lite"/>
    </source>
</evidence>
<name>A0A6P2LNF3_9BURK</name>
<sequence>MRRCPGWTHAARQTRAGHRPRGPKAARARAGAGTIGVNVRARARPKNASMNRFSKRFGPLAAYRPQPVSEVLNRTDAFAALRAGVEQVASLQRDLAALLPDYLANHVEPGSIKDGTLTLFAAHNALAARLRQVEPRLLADLQKRGWPVSALRVRVRPKDAPEPPHVKQARMTTVGATALRDLADHLEPSPLQAALARMAARHGAKSSR</sequence>
<evidence type="ECO:0000313" key="2">
    <source>
        <dbReference type="EMBL" id="VWB68530.1"/>
    </source>
</evidence>
<gene>
    <name evidence="2" type="ORF">BDI24065_03232</name>
</gene>
<evidence type="ECO:0000313" key="3">
    <source>
        <dbReference type="Proteomes" id="UP000494125"/>
    </source>
</evidence>
<dbReference type="Pfam" id="PF05258">
    <property type="entry name" value="DciA"/>
    <property type="match status" value="1"/>
</dbReference>
<protein>
    <recommendedName>
        <fullName evidence="4">DUF721 domain-containing protein</fullName>
    </recommendedName>
</protein>
<dbReference type="InterPro" id="IPR007922">
    <property type="entry name" value="DciA-like"/>
</dbReference>
<dbReference type="AlphaFoldDB" id="A0A6P2LNF3"/>
<organism evidence="2 3">
    <name type="scientific">Burkholderia diffusa</name>
    <dbReference type="NCBI Taxonomy" id="488732"/>
    <lineage>
        <taxon>Bacteria</taxon>
        <taxon>Pseudomonadati</taxon>
        <taxon>Pseudomonadota</taxon>
        <taxon>Betaproteobacteria</taxon>
        <taxon>Burkholderiales</taxon>
        <taxon>Burkholderiaceae</taxon>
        <taxon>Burkholderia</taxon>
        <taxon>Burkholderia cepacia complex</taxon>
    </lineage>
</organism>
<reference evidence="2 3" key="1">
    <citation type="submission" date="2019-09" db="EMBL/GenBank/DDBJ databases">
        <authorList>
            <person name="Depoorter E."/>
        </authorList>
    </citation>
    <scope>NUCLEOTIDE SEQUENCE [LARGE SCALE GENOMIC DNA]</scope>
    <source>
        <strain evidence="2">LMG 24065</strain>
    </source>
</reference>
<dbReference type="Proteomes" id="UP000494125">
    <property type="component" value="Unassembled WGS sequence"/>
</dbReference>
<proteinExistence type="predicted"/>